<dbReference type="GO" id="GO:0004069">
    <property type="term" value="F:L-aspartate:2-oxoglutarate aminotransferase activity"/>
    <property type="evidence" value="ECO:0007669"/>
    <property type="project" value="InterPro"/>
</dbReference>
<dbReference type="InterPro" id="IPR024551">
    <property type="entry name" value="AspAT_Ic"/>
</dbReference>
<evidence type="ECO:0000313" key="2">
    <source>
        <dbReference type="Proteomes" id="UP000236724"/>
    </source>
</evidence>
<name>A0A1H6FAM5_9GAMM</name>
<dbReference type="PANTHER" id="PTHR43799">
    <property type="entry name" value="AMINOTRANSFERASE, PUTATIVE-RELATED"/>
    <property type="match status" value="1"/>
</dbReference>
<dbReference type="InterPro" id="IPR015421">
    <property type="entry name" value="PyrdxlP-dep_Trfase_major"/>
</dbReference>
<dbReference type="Gene3D" id="3.40.640.10">
    <property type="entry name" value="Type I PLP-dependent aspartate aminotransferase-like (Major domain)"/>
    <property type="match status" value="1"/>
</dbReference>
<dbReference type="AlphaFoldDB" id="A0A1H6FAM5"/>
<gene>
    <name evidence="1" type="ORF">MBHS_03034</name>
</gene>
<dbReference type="InterPro" id="IPR015422">
    <property type="entry name" value="PyrdxlP-dep_Trfase_small"/>
</dbReference>
<dbReference type="Gene3D" id="3.90.1150.10">
    <property type="entry name" value="Aspartate Aminotransferase, domain 1"/>
    <property type="match status" value="1"/>
</dbReference>
<dbReference type="PANTHER" id="PTHR43799:SF1">
    <property type="entry name" value="ASPARTATE AMINOTRANSFERASE"/>
    <property type="match status" value="1"/>
</dbReference>
<dbReference type="Proteomes" id="UP000236724">
    <property type="component" value="Unassembled WGS sequence"/>
</dbReference>
<dbReference type="OrthoDB" id="9804020at2"/>
<keyword evidence="1" id="KW-0032">Aminotransferase</keyword>
<evidence type="ECO:0000313" key="1">
    <source>
        <dbReference type="EMBL" id="SEH07160.1"/>
    </source>
</evidence>
<dbReference type="InterPro" id="IPR015424">
    <property type="entry name" value="PyrdxlP-dep_Trfase"/>
</dbReference>
<protein>
    <submittedName>
        <fullName evidence="1">Putative aminotransferase/MSMEI_6121</fullName>
    </submittedName>
</protein>
<reference evidence="1 2" key="1">
    <citation type="submission" date="2016-10" db="EMBL/GenBank/DDBJ databases">
        <authorList>
            <person name="de Groot N.N."/>
        </authorList>
    </citation>
    <scope>NUCLEOTIDE SEQUENCE [LARGE SCALE GENOMIC DNA]</scope>
    <source>
        <strain evidence="1">MBHS1</strain>
    </source>
</reference>
<dbReference type="EMBL" id="FMSV02000518">
    <property type="protein sequence ID" value="SEH07160.1"/>
    <property type="molecule type" value="Genomic_DNA"/>
</dbReference>
<dbReference type="RefSeq" id="WP_103920861.1">
    <property type="nucleotide sequence ID" value="NZ_FMSV02000518.1"/>
</dbReference>
<dbReference type="Pfam" id="PF12897">
    <property type="entry name" value="Asp_aminotransf"/>
    <property type="match status" value="1"/>
</dbReference>
<sequence length="427" mass="46441">MAHLSIEQLSEQERQLSARYQGFLQAGLNLDLTRGKPSTEQLALSDALDGILAGNYKTRDGVDVRNYGGINGIPEARELGAALLGISPEQTLVGGNSSLTLMYQYMMFCMYIGIQGENSAWFIEAAGKPVKFLCVVPGYDRHFTICESLNIEMINIDMTASGPDMAQVEALVKADSNIKGIWCVPKYSNPSGECYSKATVQRLAQLGNIAGKNFRIMWDNAYAVHDLDTVLDLANIMDACQQAGTTDSVFITGSTSKITFAGAGVSFAGSSVDNLKHFKNWLSAQTIGPDKVNQLRHVRFLKNHAGLLAHMEKHALILKPKFDRVQEHLTAALEGQGVGNWTIPQGGYFVSFNTLPGLAKEVVRLTGEAGVKLTPAGATFPYQTDPQDCNIRIAPSFPSLEEIDQAMPVFITCVQLASVRQQIAQNS</sequence>
<dbReference type="SUPFAM" id="SSF53383">
    <property type="entry name" value="PLP-dependent transferases"/>
    <property type="match status" value="1"/>
</dbReference>
<organism evidence="1 2">
    <name type="scientific">Candidatus Venteria ishoeyi</name>
    <dbReference type="NCBI Taxonomy" id="1899563"/>
    <lineage>
        <taxon>Bacteria</taxon>
        <taxon>Pseudomonadati</taxon>
        <taxon>Pseudomonadota</taxon>
        <taxon>Gammaproteobacteria</taxon>
        <taxon>Thiotrichales</taxon>
        <taxon>Thiotrichaceae</taxon>
        <taxon>Venteria</taxon>
    </lineage>
</organism>
<accession>A0A1H6FAM5</accession>
<keyword evidence="1" id="KW-0808">Transferase</keyword>
<keyword evidence="2" id="KW-1185">Reference proteome</keyword>
<proteinExistence type="predicted"/>